<dbReference type="SUPFAM" id="SSF52047">
    <property type="entry name" value="RNI-like"/>
    <property type="match status" value="2"/>
</dbReference>
<keyword evidence="3" id="KW-0677">Repeat</keyword>
<accession>T0RRJ2</accession>
<dbReference type="GO" id="GO:0006913">
    <property type="term" value="P:nucleocytoplasmic transport"/>
    <property type="evidence" value="ECO:0007669"/>
    <property type="project" value="TreeGrafter"/>
</dbReference>
<dbReference type="GO" id="GO:0031267">
    <property type="term" value="F:small GTPase binding"/>
    <property type="evidence" value="ECO:0007669"/>
    <property type="project" value="TreeGrafter"/>
</dbReference>
<dbReference type="Gene3D" id="3.80.10.10">
    <property type="entry name" value="Ribonuclease Inhibitor"/>
    <property type="match status" value="2"/>
</dbReference>
<keyword evidence="5" id="KW-1185">Reference proteome</keyword>
<evidence type="ECO:0000256" key="2">
    <source>
        <dbReference type="ARBA" id="ARBA00022614"/>
    </source>
</evidence>
<dbReference type="AlphaFoldDB" id="T0RRJ2"/>
<dbReference type="GO" id="GO:0048471">
    <property type="term" value="C:perinuclear region of cytoplasm"/>
    <property type="evidence" value="ECO:0007669"/>
    <property type="project" value="TreeGrafter"/>
</dbReference>
<dbReference type="InterPro" id="IPR032675">
    <property type="entry name" value="LRR_dom_sf"/>
</dbReference>
<dbReference type="PANTHER" id="PTHR24113:SF12">
    <property type="entry name" value="RAN GTPASE-ACTIVATING PROTEIN 1"/>
    <property type="match status" value="1"/>
</dbReference>
<dbReference type="InterPro" id="IPR027038">
    <property type="entry name" value="RanGap"/>
</dbReference>
<dbReference type="PANTHER" id="PTHR24113">
    <property type="entry name" value="RAN GTPASE-ACTIVATING PROTEIN 1"/>
    <property type="match status" value="1"/>
</dbReference>
<evidence type="ECO:0000256" key="1">
    <source>
        <dbReference type="ARBA" id="ARBA00022468"/>
    </source>
</evidence>
<dbReference type="VEuPathDB" id="FungiDB:SDRG_09714"/>
<dbReference type="EMBL" id="JH767162">
    <property type="protein sequence ID" value="EQC32742.1"/>
    <property type="molecule type" value="Genomic_DNA"/>
</dbReference>
<dbReference type="OrthoDB" id="2870744at2759"/>
<dbReference type="GO" id="GO:0005096">
    <property type="term" value="F:GTPase activator activity"/>
    <property type="evidence" value="ECO:0007669"/>
    <property type="project" value="UniProtKB-KW"/>
</dbReference>
<dbReference type="GO" id="GO:0005634">
    <property type="term" value="C:nucleus"/>
    <property type="evidence" value="ECO:0007669"/>
    <property type="project" value="TreeGrafter"/>
</dbReference>
<name>T0RRJ2_SAPDV</name>
<proteinExistence type="predicted"/>
<dbReference type="OMA" id="ATCSINQ"/>
<evidence type="ECO:0000313" key="5">
    <source>
        <dbReference type="Proteomes" id="UP000030762"/>
    </source>
</evidence>
<sequence length="842" mass="91528">MADEERTPQAARMSPPDALMLPHVIEAIATCSINQEDFESFLRAVPRSLWTPALVAFLDCHTEKPSTVSVNWPRIKLTDVELSPSVLTLLAAMLPLRPRMVLRRTDWDAASLASLIAVLGPALSDVTLLFSSNRTVNGQGHAISNLFLQRCPRLRRVVICEEPTTAAEIIELNDLLAVAAHPHVEDMTINLRRATATPRLGHLLATWLLTAPSRELLLENATALDHDGVIAFCDALQANTTLTNLSIRNASALGGFHGRTLPVSLKTLTWNVRFNRVINVVTLTDLATAVGPTHLEQFDCNVFCWLATCPAAAPMLAQLQMLTVSSLDVGDITSLLAGLSSVPVLISLTLRNCNLSSSTRLLMKTLATTCVHLVRLDVSDHDLTRDDASAVIIGVTRLLQLTSLTLSMRLSDVLHILPALIAAGRHLRDLTLTAAWSDADDDADDILNLGMRAIFRALAQVHDVPFVAATLPKNMDQFVIDALGPRADRCHQCELHCTRDTAGRPTPPHAVTLPHVIEAIATILSSHQDLESFLVAVPRSLWTPALTAFLDVPTAMPSMVRAEWPRIVLASMDLPLSVLALLVATLPLRPHIEIERRIRDAAPLASLVANLGPSLSSVILDFNSDSLVDGQGRAISDLFLQRCPRLRRVTIRALSILENKLIELNNLLAVVAHPFVQELFIDLQYVTATPRLGHLLASWLSTAPATKLRVINVAQMDHDGAIALCDALQANSTLRKLSIDDVPNLGGFHGRMLPATLKWLKYNAFFNRVVDDATVTDLATAIGHTHLNHLECNVFGQLATCPAAAPMLSRLRSLCVNQVADDAMQRAIAGLSSVPALSSLDI</sequence>
<gene>
    <name evidence="4" type="ORF">SDRG_09714</name>
</gene>
<evidence type="ECO:0000313" key="4">
    <source>
        <dbReference type="EMBL" id="EQC32742.1"/>
    </source>
</evidence>
<keyword evidence="1" id="KW-0343">GTPase activation</keyword>
<evidence type="ECO:0000256" key="3">
    <source>
        <dbReference type="ARBA" id="ARBA00022737"/>
    </source>
</evidence>
<dbReference type="InParanoid" id="T0RRJ2"/>
<dbReference type="GO" id="GO:0005829">
    <property type="term" value="C:cytosol"/>
    <property type="evidence" value="ECO:0007669"/>
    <property type="project" value="TreeGrafter"/>
</dbReference>
<dbReference type="GeneID" id="19950441"/>
<keyword evidence="2" id="KW-0433">Leucine-rich repeat</keyword>
<reference evidence="4 5" key="1">
    <citation type="submission" date="2012-04" db="EMBL/GenBank/DDBJ databases">
        <title>The Genome Sequence of Saprolegnia declina VS20.</title>
        <authorList>
            <consortium name="The Broad Institute Genome Sequencing Platform"/>
            <person name="Russ C."/>
            <person name="Nusbaum C."/>
            <person name="Tyler B."/>
            <person name="van West P."/>
            <person name="Dieguez-Uribeondo J."/>
            <person name="de Bruijn I."/>
            <person name="Tripathy S."/>
            <person name="Jiang R."/>
            <person name="Young S.K."/>
            <person name="Zeng Q."/>
            <person name="Gargeya S."/>
            <person name="Fitzgerald M."/>
            <person name="Haas B."/>
            <person name="Abouelleil A."/>
            <person name="Alvarado L."/>
            <person name="Arachchi H.M."/>
            <person name="Berlin A."/>
            <person name="Chapman S.B."/>
            <person name="Goldberg J."/>
            <person name="Griggs A."/>
            <person name="Gujja S."/>
            <person name="Hansen M."/>
            <person name="Howarth C."/>
            <person name="Imamovic A."/>
            <person name="Larimer J."/>
            <person name="McCowen C."/>
            <person name="Montmayeur A."/>
            <person name="Murphy C."/>
            <person name="Neiman D."/>
            <person name="Pearson M."/>
            <person name="Priest M."/>
            <person name="Roberts A."/>
            <person name="Saif S."/>
            <person name="Shea T."/>
            <person name="Sisk P."/>
            <person name="Sykes S."/>
            <person name="Wortman J."/>
            <person name="Nusbaum C."/>
            <person name="Birren B."/>
        </authorList>
    </citation>
    <scope>NUCLEOTIDE SEQUENCE [LARGE SCALE GENOMIC DNA]</scope>
    <source>
        <strain evidence="4 5">VS20</strain>
    </source>
</reference>
<organism evidence="4 5">
    <name type="scientific">Saprolegnia diclina (strain VS20)</name>
    <dbReference type="NCBI Taxonomy" id="1156394"/>
    <lineage>
        <taxon>Eukaryota</taxon>
        <taxon>Sar</taxon>
        <taxon>Stramenopiles</taxon>
        <taxon>Oomycota</taxon>
        <taxon>Saprolegniomycetes</taxon>
        <taxon>Saprolegniales</taxon>
        <taxon>Saprolegniaceae</taxon>
        <taxon>Saprolegnia</taxon>
    </lineage>
</organism>
<dbReference type="RefSeq" id="XP_008613886.1">
    <property type="nucleotide sequence ID" value="XM_008615664.1"/>
</dbReference>
<dbReference type="Proteomes" id="UP000030762">
    <property type="component" value="Unassembled WGS sequence"/>
</dbReference>
<protein>
    <submittedName>
        <fullName evidence="4">Uncharacterized protein</fullName>
    </submittedName>
</protein>